<dbReference type="InterPro" id="IPR002523">
    <property type="entry name" value="MgTranspt_CorA/ZnTranspt_ZntB"/>
</dbReference>
<evidence type="ECO:0000313" key="10">
    <source>
        <dbReference type="Proteomes" id="UP000179184"/>
    </source>
</evidence>
<dbReference type="GO" id="GO:0050897">
    <property type="term" value="F:cobalt ion binding"/>
    <property type="evidence" value="ECO:0007669"/>
    <property type="project" value="TreeGrafter"/>
</dbReference>
<dbReference type="CDD" id="cd12822">
    <property type="entry name" value="TmCorA-like"/>
    <property type="match status" value="1"/>
</dbReference>
<dbReference type="Gene3D" id="1.20.58.340">
    <property type="entry name" value="Magnesium transport protein CorA, transmembrane region"/>
    <property type="match status" value="2"/>
</dbReference>
<dbReference type="SUPFAM" id="SSF143865">
    <property type="entry name" value="CorA soluble domain-like"/>
    <property type="match status" value="1"/>
</dbReference>
<evidence type="ECO:0000256" key="4">
    <source>
        <dbReference type="ARBA" id="ARBA00022475"/>
    </source>
</evidence>
<reference evidence="9 10" key="1">
    <citation type="journal article" date="2016" name="Nat. Commun.">
        <title>Thousands of microbial genomes shed light on interconnected biogeochemical processes in an aquifer system.</title>
        <authorList>
            <person name="Anantharaman K."/>
            <person name="Brown C.T."/>
            <person name="Hug L.A."/>
            <person name="Sharon I."/>
            <person name="Castelle C.J."/>
            <person name="Probst A.J."/>
            <person name="Thomas B.C."/>
            <person name="Singh A."/>
            <person name="Wilkins M.J."/>
            <person name="Karaoz U."/>
            <person name="Brodie E.L."/>
            <person name="Williams K.H."/>
            <person name="Hubbard S.S."/>
            <person name="Banfield J.F."/>
        </authorList>
    </citation>
    <scope>NUCLEOTIDE SEQUENCE [LARGE SCALE GENOMIC DNA]</scope>
</reference>
<evidence type="ECO:0000256" key="6">
    <source>
        <dbReference type="ARBA" id="ARBA00022989"/>
    </source>
</evidence>
<keyword evidence="4" id="KW-1003">Cell membrane</keyword>
<dbReference type="Pfam" id="PF01544">
    <property type="entry name" value="CorA"/>
    <property type="match status" value="1"/>
</dbReference>
<comment type="subcellular location">
    <subcellularLocation>
        <location evidence="1">Cell membrane</location>
        <topology evidence="1">Multi-pass membrane protein</topology>
    </subcellularLocation>
</comment>
<dbReference type="GO" id="GO:0015087">
    <property type="term" value="F:cobalt ion transmembrane transporter activity"/>
    <property type="evidence" value="ECO:0007669"/>
    <property type="project" value="TreeGrafter"/>
</dbReference>
<dbReference type="PANTHER" id="PTHR46494">
    <property type="entry name" value="CORA FAMILY METAL ION TRANSPORTER (EUROFUNG)"/>
    <property type="match status" value="1"/>
</dbReference>
<feature type="transmembrane region" description="Helical" evidence="8">
    <location>
        <begin position="245"/>
        <end position="266"/>
    </location>
</feature>
<evidence type="ECO:0000256" key="7">
    <source>
        <dbReference type="ARBA" id="ARBA00023136"/>
    </source>
</evidence>
<protein>
    <recommendedName>
        <fullName evidence="11">Magnesium transport protein CorA</fullName>
    </recommendedName>
</protein>
<dbReference type="SUPFAM" id="SSF144083">
    <property type="entry name" value="Magnesium transport protein CorA, transmembrane region"/>
    <property type="match status" value="1"/>
</dbReference>
<evidence type="ECO:0000256" key="1">
    <source>
        <dbReference type="ARBA" id="ARBA00004651"/>
    </source>
</evidence>
<comment type="similarity">
    <text evidence="2">Belongs to the CorA metal ion transporter (MIT) (TC 1.A.35) family.</text>
</comment>
<dbReference type="Gene3D" id="3.30.460.20">
    <property type="entry name" value="CorA soluble domain-like"/>
    <property type="match status" value="1"/>
</dbReference>
<dbReference type="GO" id="GO:0005886">
    <property type="term" value="C:plasma membrane"/>
    <property type="evidence" value="ECO:0007669"/>
    <property type="project" value="UniProtKB-SubCell"/>
</dbReference>
<evidence type="ECO:0000256" key="3">
    <source>
        <dbReference type="ARBA" id="ARBA00022448"/>
    </source>
</evidence>
<dbReference type="Proteomes" id="UP000179184">
    <property type="component" value="Unassembled WGS sequence"/>
</dbReference>
<evidence type="ECO:0000256" key="5">
    <source>
        <dbReference type="ARBA" id="ARBA00022692"/>
    </source>
</evidence>
<accession>A0A1F5BI70</accession>
<name>A0A1F5BI70_9BACT</name>
<organism evidence="9 10">
    <name type="scientific">Candidatus Azambacteria bacterium RIFCSPHIGHO2_02_46_12</name>
    <dbReference type="NCBI Taxonomy" id="1797295"/>
    <lineage>
        <taxon>Bacteria</taxon>
        <taxon>Candidatus Azamiibacteriota</taxon>
    </lineage>
</organism>
<evidence type="ECO:0000256" key="2">
    <source>
        <dbReference type="ARBA" id="ARBA00009765"/>
    </source>
</evidence>
<dbReference type="GO" id="GO:0000287">
    <property type="term" value="F:magnesium ion binding"/>
    <property type="evidence" value="ECO:0007669"/>
    <property type="project" value="TreeGrafter"/>
</dbReference>
<dbReference type="InterPro" id="IPR045863">
    <property type="entry name" value="CorA_TM1_TM2"/>
</dbReference>
<evidence type="ECO:0000256" key="8">
    <source>
        <dbReference type="SAM" id="Phobius"/>
    </source>
</evidence>
<keyword evidence="6 8" id="KW-1133">Transmembrane helix</keyword>
<dbReference type="PANTHER" id="PTHR46494:SF1">
    <property type="entry name" value="CORA FAMILY METAL ION TRANSPORTER (EUROFUNG)"/>
    <property type="match status" value="1"/>
</dbReference>
<comment type="caution">
    <text evidence="9">The sequence shown here is derived from an EMBL/GenBank/DDBJ whole genome shotgun (WGS) entry which is preliminary data.</text>
</comment>
<evidence type="ECO:0008006" key="11">
    <source>
        <dbReference type="Google" id="ProtNLM"/>
    </source>
</evidence>
<dbReference type="AlphaFoldDB" id="A0A1F5BI70"/>
<dbReference type="GO" id="GO:0015095">
    <property type="term" value="F:magnesium ion transmembrane transporter activity"/>
    <property type="evidence" value="ECO:0007669"/>
    <property type="project" value="TreeGrafter"/>
</dbReference>
<keyword evidence="7 8" id="KW-0472">Membrane</keyword>
<feature type="transmembrane region" description="Helical" evidence="8">
    <location>
        <begin position="278"/>
        <end position="298"/>
    </location>
</feature>
<dbReference type="EMBL" id="MEYN01000029">
    <property type="protein sequence ID" value="OGD30263.1"/>
    <property type="molecule type" value="Genomic_DNA"/>
</dbReference>
<gene>
    <name evidence="9" type="ORF">A2W60_02950</name>
</gene>
<keyword evidence="5 8" id="KW-0812">Transmembrane</keyword>
<dbReference type="InterPro" id="IPR045861">
    <property type="entry name" value="CorA_cytoplasmic_dom"/>
</dbReference>
<sequence>MKQIAHKNLTWIDIEQPTEKDVEFLKKNFHFHPVVLAEVIPPSRRSKVEHYDHFLFMVLHIPVFNPVKRTTVPAELDIFVTKTHLITVHYGYLPPLDGFLKKCGANAALKEKYFSEGAGALLYHLVEQIFNFYHPQLSYVNKNIDVIEEQIFKGREKAMIHQISLAKREILDFRRIIRPQHSILESLLRKGPKFFGAEMAIYFSDLIGDFDRIFNTLDHYKETIESLEHTNESLVSNKLNEMMRLLTIFSTILLPLSFITQIFNMTMTATVDFLNTPMMFWLINIFILFVGIFMYAFFKLKKWL</sequence>
<keyword evidence="3" id="KW-0813">Transport</keyword>
<proteinExistence type="inferred from homology"/>
<evidence type="ECO:0000313" key="9">
    <source>
        <dbReference type="EMBL" id="OGD30263.1"/>
    </source>
</evidence>